<proteinExistence type="inferred from homology"/>
<dbReference type="GO" id="GO:0043041">
    <property type="term" value="P:amino acid activation for nonribosomal peptide biosynthetic process"/>
    <property type="evidence" value="ECO:0007669"/>
    <property type="project" value="TreeGrafter"/>
</dbReference>
<dbReference type="PROSITE" id="PS00012">
    <property type="entry name" value="PHOSPHOPANTETHEINE"/>
    <property type="match status" value="3"/>
</dbReference>
<dbReference type="CDD" id="cd19542">
    <property type="entry name" value="CT_NRPS-like"/>
    <property type="match status" value="2"/>
</dbReference>
<sequence length="4859" mass="535570">MAGRLSILHDPPKVLEGPQLLHRLIDFEKHSDACALDFTSYGRRSRYTYQEIRSCAASVASTIQDALITCRAGADPALPPRQHVVPILLPQSPALYVSQLAILESGGAFCPINLDAPKERIKFVVKDVAADLIITTPEFRQAVSWESGPKVILIDEFPDISKEDTPRCKISRDPQPLDLAYVMYTSGSSGTPKGVAVSHLAASQSLLAHEKHIPPFKRFLQFAAPSFDVSVFEIFFPLKRGCTLVGSNRSQLLDDLPGMITELDVDAAELTPTVVGSLLQKRANAPGLKLLLTIGEMLTRPIVEEFGGSETKESMLYGMYGPTEAAIHCTVYPSMRADTKPGNIGVPFDTVSTFIAAASSASADAGSINVLPVGELGELVLGGPQLAQGYLNREEQNKAAFIHSGGKFYYRTGDKARQLEDGTIEILGRMSAGQVKLRGQRIELGEIEEAVYKHPGIKTTSAAVISGSLVVFALTSDPSLGSEAVLKTCSEWLPKFMIPSEIILLPNFPYLPSGKVDKRKLESDYKTQREDEEGDGGIAATPTERIVKRTLQELLGPFSSNMRLAAAGLDSLAAIRVASKLRLLGFSVTTVAVLQTDTVGALAELCDNSKSAPTEPSKEVSIAKVDKASIALNGHAKNVEYSMPCTPLQSAMLSETAVDMKAYRNWVEIDLDGVRDIDQILSALHALAEHNPILRTGFAESQDSHGYVQLIWRTIESSQIENVEEFVYDFDASKDTSLLHPIRIQIRQLASSTKLLIHIHHALYDAWSLELLLDDLDALLVGSPLPSRPSFASVVDGYLDGTLAASRPSKDYWRDHLAHLDLRQIPNFHTRKSSSVGLAVAKLQTSIPTSEIETAAKRLSSSPQSLFQAAYALVLSSYLGSQDICFGTVFSGRTLPIAGVEDVVGPCLATLPIRVDISTSATLQDLVQDLNSTNRKHLEHSAVPLREIKSASGVHPRQQLFDTLVIWQQTLHSYDHTRSHVSLVDSVDNLEFNLTLEIIPGVGNVALKANYQESLLPRSQVDFLLKQVEQLCQLIVEKDTTSLQNAFGHLSNDVLSIENETPQTALKAETLASPVERIAVEDPGRPAIDFATSINGEDIELQRISYLELNSRSNQMAQYLLQKNVLPDELVCICIEKSVDLYTSILATAKVGAGYLPVTPDTPPERLHHILQEAKVKIVMAQSASRPVFKTSAAVEVVYVDEVDFTVLSSENITPRSSPENISYSVFTSGSTGTPKGVMVTQGNLLSNLDVLEELYPATKDARLLQSCSQAFDVSVFEIFFTWRIGACLCSAVKDVLFRDIENAIRLFHVTHLSLTPTVAALIDPENVPEVEFLVTAGEAVTQKVFNSWSGKGLYQGYGPSETTNICTVNPQVSPDDSINNIGPPFKNTSAFVLSPGPEFALVPRGGEGEFCFGGSQVFRGYMDSSQNVGKIIHHPTFGRLYRSGDFGRLMPDGSLAFTGRKDDQVKIRGQRVELGEINAILLRSPAVRDCITMVVGGTNDSSQRLVSFWTSGEQISTSSLECLPPDPSTLSMLYNNLESALPGYMIPSSLIPLSYLPSTTQGKIDKRTLVKLYRDLDVSYLDSTTKSLRSSSHHNWTELELAIASALSDLTAFPLNEINPDTSFFNLGIDSVSAIAFSRVLRQTTKYRVEISDVLKYPSPLRLAERISSQSKGEEHLNKSLETFDFGFEKELIESTIERFRQAGKEVQSILPCTPLQEAMLSAGESSSGEMYGNQVVFNISCDVERLEACWQEMVRRHEILRTCFISTDMPQYAYAQVVLKEFNLSFGSIYDVNNLSSANRPAASEFKPPYSLDLVQSSGSTKLLLSMHHALYDGVALSVLYEEVERLYHGHSLPLAPPFAPFLRAMAAVNTEDSDKFWGNVLKNCPHSKFPSTSKQPPNSQNQTRIQRLHANPSLSWIEESAKKHSTTLLAVCHAIWASLVAERLQEADVCFGNVVSGRTVPVEGIERLVAPCFNTLPSRLRNMHNISYLEAFRKLQSLNAESLSFQLTPLRRLQSKFSPDGSRLFDTLFILQQPARDLDSSIWSISEDNGAMDFPLVCEVTPMHSEDTLEITLHSHSSIIDEDDAHALLQSFSAKLQTALENPRRQLLSSTVKDQIVAKTLNQMARKEIKTFNQSSREMTPDELKLRDVLTSFTNVHVDKIGRDVSIFRLGLDSISAVQVAARLRKQGYNVRASDILEHPTLAQLSAHLASSQNHPAEKIPEYDFAAFNKEHREAICSENGITLSEVDAVRPCTAVQQGMIAQSLHSQGQEYVNSMWLELPPNASLSAFKAAWEIVCDEHEMLRTGFASTEDSKHPFAMITYAKDKFVLPWSEAADPTDSKASIIRQLARHPWSLSVEGERNQTLVKFTAHHALYDAQSIQMILSDVAKAYASQSISSRPSITHLLGSILQDGEGSLSTRKQFWEREENKIVVNKFPDLAPLRVLDTTIVVQEVFSQASMSELEESCRQNGATMQAAGQAAWARLLSAYIGEVSTTFGMTLSGRSVHEAADAISFPSIVTLPVRCDVTGTNAELLSRTVNSNALLHKHQFTPLTAIQKWAGYPEGRIFDTLFAFQKLPDSQSEVEHPWKIVREEASVDYAVSLEVQPTTSGKVALRLTFRNDLIPVEHAGVLLRQYDALLLDTLRNPSHPCDVAPAAGTALLSITPAKENELPGPVTLLHEFVERGAREWPAKKALEFASRLEPGHLESRSWTYDELNKEANRVAQLLLQRQVAQGQIIAICFDKCAEASFAIIGILKAGCAYVALDPNAPVDRLKFIVADSGAKLVLSAGKPAQNIKESMGDAVLVLDSEDTFQGCSSEQPKLPQAIRPQDTSYCLYTSGTTGTPKGCLISHENAVQAMFAFQRLFAGHWEDSSKWLQFASFHFDVSVLEQFWSWSVGICVATAPRDLIFEDIPNAIQQLGITHIDLTPSLARLLHPDDVPSLCKGVFITGGEQLKQEILDVWGEQACIYNGYGPTEATIGVTMYPRVPKNGKPSNIGPQFDNVGSFVLKPGTELPVLRGGIGELCVSGKLVGTGYLNRADLTNERFPTLESFNERVYRTGDLVRILHDGSFLFLGRADDQVKLRGQRLELSEINEVIKKSMSDLQEVVTLVLKHSAQQKEQLVTFFVSSSIGDSSDIGDVISTMRDACKARLPGYMVPTHFVPIKALPLNPNNKADAKQLAAMYNNLGIEDLQKLSHSSHQGKEWTSSEKRILDILAPALHVEVSDLTRGSTIFELGLDSISIIGFSRTLRDSGLSNAKLSVVKNNPTVEALVRALLNDEIPDQEKENEYVASIQNISAFSQKHIISILRELGIQSTEIESIAPCTPVQEGMIYRFLESERPLYFNSFEFRLGHHVDTEKLLAAWKSLVSHLQILRTKFVATDDGYAQVVLKSVDVDWGSPSIDYDTAEKTSALKTPFALDLVSSSSKSMLIRIFHGLYDGNSLAMLLRCLVDEYRGTDIVDYGPTFHSSLAYGPLARVPGAENFWRSHLQNWSHTVLPVKSLDTIKDVVATRVLRNLDGLEEFRKQLGVTQQAVIQAAWIAVLQTIASPDLTIGMVISGRAIDFDGADKVIGPLFNTVPFHARIDPGMSAASLISTCHEFNMQMQDFQHTPLKDIQKWSPASPGQSLFDTLFVFQRPEADDEEIGNDLWTQLDDEQTADYPLAFEATLGADGKLAMTIVAQGSVIDQSETGALLDEMEKLLLMILKEDGKNILLDQEKGVNGQTLGQESRGTISRASPRFSNEPKDSPFLWTKEAEQIRAEIASLAKVPEDSIQASSSIFELGLDSIDVIKLSSRLKKQGIEIPVSVIIKCQTIDKMAPKIRINRSGNAEADTTSATHVQELSRDLSKYLRDNGKIHSDTETVLPATPLQQTMVNEMLKSNFSRYFNLEAFIIDGTTDRSRLVAAVESVVSKSPILRTRFVEVDDPLSPVSYAQVVLQNHARVESSEESSFENFLEHFKSESASLAATTGRLFHVQFISVGETHYMILAISHALYDGASLRLLHQDIDKAYHNQLSTRPDFMPFLEEVFKSTTEDAKSFWRSALSNLPRAVFPRKEASQVPDTTVVHRMEIRSRIPLEDIENLCRTSRITLQTLGQTCWAILLAHLMGQLDVVFGSVLSCRDSEEANEVMFPLMNTVAVRSILHGSLIEMLKYMQDMSDTTRQYQHFPLGTAQALALASRDNELSTKETALFDTLFIYQGRRSPAQSKPLYESVHGASDVEIPVCVEMEIVDDHLLWTTACKSIVRDAAETENILIMLDTILERIMATPQAPAVVSDADGISICGLPKFQILESSPKKLPKSALKQDDGEWSDTELIIRKALHEVSGISEDQIHKDSTIFHLGLDSIVIIKLPALLKKHGIKLSVSDILRDQTISSMSRSALLKNPEQKKTLDIDATLAESISSLDPSEAQSLEKDIGEIQSVMPVTAGQLYMIRMWQATQGVLFYPTFIYSMDGSVDKTKLENAWLDLLLHHDILRTGFIETNSGVLQVVFRNPVNPVIYTTASSHSKSMDDLRRPPVALVVEEAGGSVVTLKLIIHHALYDAISLPILIEQLQSLYHGQSLPSPALSFKPFVAQSIATSTRSQSPGSSDWKSTQDHWVSYLNQGSHQTPQCFNDISNDSGNERTEVFHPSLHISNLKQLAIDVGVSVDALLLASISKIYAQLLNKDSPTSPVTQVVFGIYLANRAPFGEDFSALAAPTLNILPLCVRNPLGRKIPEVAIEIQQDLRQISSDEMSCASLEAIYEWTGVRVNFIVNILKDAAPAPAVVESLNEPIFKPAQDNMTTKAEVVQYSPNEKVSPAERGRKCDAYLPSIDVEIRCDGDKVDMGVFAPLSMLSVDGAESIIERFVELLV</sequence>
<dbReference type="SUPFAM" id="SSF47336">
    <property type="entry name" value="ACP-like"/>
    <property type="match status" value="5"/>
</dbReference>
<dbReference type="SUPFAM" id="SSF52777">
    <property type="entry name" value="CoA-dependent acyltransferases"/>
    <property type="match status" value="12"/>
</dbReference>
<keyword evidence="9" id="KW-1185">Reference proteome</keyword>
<name>A0A2T3B030_AMORE</name>
<dbReference type="RefSeq" id="XP_024720267.1">
    <property type="nucleotide sequence ID" value="XM_024865797.1"/>
</dbReference>
<dbReference type="PROSITE" id="PS00455">
    <property type="entry name" value="AMP_BINDING"/>
    <property type="match status" value="1"/>
</dbReference>
<accession>A0A2T3B030</accession>
<dbReference type="PANTHER" id="PTHR45527">
    <property type="entry name" value="NONRIBOSOMAL PEPTIDE SYNTHETASE"/>
    <property type="match status" value="1"/>
</dbReference>
<feature type="domain" description="Carrier" evidence="7">
    <location>
        <begin position="3208"/>
        <end position="3285"/>
    </location>
</feature>
<dbReference type="EMBL" id="KZ679012">
    <property type="protein sequence ID" value="PSS16759.1"/>
    <property type="molecule type" value="Genomic_DNA"/>
</dbReference>
<dbReference type="InterPro" id="IPR020845">
    <property type="entry name" value="AMP-binding_CS"/>
</dbReference>
<dbReference type="FunFam" id="3.30.300.30:FF:000033">
    <property type="entry name" value="Nonribosomal siderophore peptide synthase SidC"/>
    <property type="match status" value="1"/>
</dbReference>
<feature type="domain" description="Carrier" evidence="7">
    <location>
        <begin position="3755"/>
        <end position="3831"/>
    </location>
</feature>
<dbReference type="InterPro" id="IPR042099">
    <property type="entry name" value="ANL_N_sf"/>
</dbReference>
<evidence type="ECO:0000313" key="9">
    <source>
        <dbReference type="Proteomes" id="UP000241818"/>
    </source>
</evidence>
<dbReference type="OrthoDB" id="416786at2759"/>
<keyword evidence="3" id="KW-0597">Phosphoprotein</keyword>
<dbReference type="NCBIfam" id="TIGR01733">
    <property type="entry name" value="AA-adenyl-dom"/>
    <property type="match status" value="2"/>
</dbReference>
<dbReference type="Pfam" id="PF00501">
    <property type="entry name" value="AMP-binding"/>
    <property type="match status" value="3"/>
</dbReference>
<dbReference type="InterPro" id="IPR001242">
    <property type="entry name" value="Condensation_dom"/>
</dbReference>
<dbReference type="Gene3D" id="1.10.1200.10">
    <property type="entry name" value="ACP-like"/>
    <property type="match status" value="6"/>
</dbReference>
<dbReference type="InterPro" id="IPR045851">
    <property type="entry name" value="AMP-bd_C_sf"/>
</dbReference>
<dbReference type="InterPro" id="IPR009081">
    <property type="entry name" value="PP-bd_ACP"/>
</dbReference>
<dbReference type="InterPro" id="IPR020806">
    <property type="entry name" value="PKS_PP-bd"/>
</dbReference>
<dbReference type="Gene3D" id="3.30.559.10">
    <property type="entry name" value="Chloramphenicol acetyltransferase-like domain"/>
    <property type="match status" value="6"/>
</dbReference>
<dbReference type="GO" id="GO:0005737">
    <property type="term" value="C:cytoplasm"/>
    <property type="evidence" value="ECO:0007669"/>
    <property type="project" value="TreeGrafter"/>
</dbReference>
<dbReference type="InterPro" id="IPR036736">
    <property type="entry name" value="ACP-like_sf"/>
</dbReference>
<dbReference type="FunFam" id="3.40.50.12780:FF:000024">
    <property type="entry name" value="Nonribosomal siderophore peptide synthase SidC"/>
    <property type="match status" value="2"/>
</dbReference>
<evidence type="ECO:0000256" key="1">
    <source>
        <dbReference type="ARBA" id="ARBA00004924"/>
    </source>
</evidence>
<dbReference type="Gene3D" id="3.40.50.12780">
    <property type="entry name" value="N-terminal domain of ligase-like"/>
    <property type="match status" value="3"/>
</dbReference>
<dbReference type="PANTHER" id="PTHR45527:SF1">
    <property type="entry name" value="FATTY ACID SYNTHASE"/>
    <property type="match status" value="1"/>
</dbReference>
<dbReference type="InterPro" id="IPR006162">
    <property type="entry name" value="Ppantetheine_attach_site"/>
</dbReference>
<dbReference type="InParanoid" id="A0A2T3B030"/>
<dbReference type="SUPFAM" id="SSF56801">
    <property type="entry name" value="Acetyl-CoA synthetase-like"/>
    <property type="match status" value="3"/>
</dbReference>
<dbReference type="Pfam" id="PF00668">
    <property type="entry name" value="Condensation"/>
    <property type="match status" value="6"/>
</dbReference>
<keyword evidence="4" id="KW-0436">Ligase</keyword>
<dbReference type="Gene3D" id="3.30.300.30">
    <property type="match status" value="3"/>
</dbReference>
<evidence type="ECO:0000256" key="2">
    <source>
        <dbReference type="ARBA" id="ARBA00022450"/>
    </source>
</evidence>
<dbReference type="CDD" id="cd05918">
    <property type="entry name" value="A_NRPS_SidN3_like"/>
    <property type="match status" value="1"/>
</dbReference>
<feature type="domain" description="Carrier" evidence="7">
    <location>
        <begin position="1595"/>
        <end position="1672"/>
    </location>
</feature>
<dbReference type="InterPro" id="IPR010071">
    <property type="entry name" value="AA_adenyl_dom"/>
</dbReference>
<comment type="similarity">
    <text evidence="5">Belongs to the NRP synthetase family.</text>
</comment>
<gene>
    <name evidence="8" type="ORF">M430DRAFT_28506</name>
</gene>
<dbReference type="STRING" id="857342.A0A2T3B030"/>
<dbReference type="SMART" id="SM00823">
    <property type="entry name" value="PKS_PP"/>
    <property type="match status" value="4"/>
</dbReference>
<dbReference type="GO" id="GO:0010106">
    <property type="term" value="P:cellular response to iron ion starvation"/>
    <property type="evidence" value="ECO:0007669"/>
    <property type="project" value="UniProtKB-ARBA"/>
</dbReference>
<dbReference type="GeneID" id="36573878"/>
<comment type="pathway">
    <text evidence="1">Siderophore biosynthesis.</text>
</comment>
<dbReference type="GO" id="GO:0031177">
    <property type="term" value="F:phosphopantetheine binding"/>
    <property type="evidence" value="ECO:0007669"/>
    <property type="project" value="InterPro"/>
</dbReference>
<dbReference type="Gene3D" id="3.30.559.30">
    <property type="entry name" value="Nonribosomal peptide synthetase, condensation domain"/>
    <property type="match status" value="6"/>
</dbReference>
<dbReference type="InterPro" id="IPR000873">
    <property type="entry name" value="AMP-dep_synth/lig_dom"/>
</dbReference>
<dbReference type="NCBIfam" id="NF003417">
    <property type="entry name" value="PRK04813.1"/>
    <property type="match status" value="3"/>
</dbReference>
<evidence type="ECO:0000259" key="7">
    <source>
        <dbReference type="PROSITE" id="PS50075"/>
    </source>
</evidence>
<protein>
    <recommendedName>
        <fullName evidence="7">Carrier domain-containing protein</fullName>
    </recommendedName>
</protein>
<organism evidence="8 9">
    <name type="scientific">Amorphotheca resinae ATCC 22711</name>
    <dbReference type="NCBI Taxonomy" id="857342"/>
    <lineage>
        <taxon>Eukaryota</taxon>
        <taxon>Fungi</taxon>
        <taxon>Dikarya</taxon>
        <taxon>Ascomycota</taxon>
        <taxon>Pezizomycotina</taxon>
        <taxon>Leotiomycetes</taxon>
        <taxon>Helotiales</taxon>
        <taxon>Amorphothecaceae</taxon>
        <taxon>Amorphotheca</taxon>
    </lineage>
</organism>
<keyword evidence="2" id="KW-0596">Phosphopantetheine</keyword>
<feature type="domain" description="Carrier" evidence="7">
    <location>
        <begin position="4318"/>
        <end position="4391"/>
    </location>
</feature>
<feature type="domain" description="Carrier" evidence="7">
    <location>
        <begin position="2143"/>
        <end position="2216"/>
    </location>
</feature>
<evidence type="ECO:0000256" key="3">
    <source>
        <dbReference type="ARBA" id="ARBA00022553"/>
    </source>
</evidence>
<dbReference type="Pfam" id="PF00550">
    <property type="entry name" value="PP-binding"/>
    <property type="match status" value="6"/>
</dbReference>
<feature type="region of interest" description="Disordered" evidence="6">
    <location>
        <begin position="3728"/>
        <end position="3753"/>
    </location>
</feature>
<reference evidence="8 9" key="1">
    <citation type="journal article" date="2018" name="New Phytol.">
        <title>Comparative genomics and transcriptomics depict ericoid mycorrhizal fungi as versatile saprotrophs and plant mutualists.</title>
        <authorList>
            <person name="Martino E."/>
            <person name="Morin E."/>
            <person name="Grelet G.A."/>
            <person name="Kuo A."/>
            <person name="Kohler A."/>
            <person name="Daghino S."/>
            <person name="Barry K.W."/>
            <person name="Cichocki N."/>
            <person name="Clum A."/>
            <person name="Dockter R.B."/>
            <person name="Hainaut M."/>
            <person name="Kuo R.C."/>
            <person name="LaButti K."/>
            <person name="Lindahl B.D."/>
            <person name="Lindquist E.A."/>
            <person name="Lipzen A."/>
            <person name="Khouja H.R."/>
            <person name="Magnuson J."/>
            <person name="Murat C."/>
            <person name="Ohm R.A."/>
            <person name="Singer S.W."/>
            <person name="Spatafora J.W."/>
            <person name="Wang M."/>
            <person name="Veneault-Fourrey C."/>
            <person name="Henrissat B."/>
            <person name="Grigoriev I.V."/>
            <person name="Martin F.M."/>
            <person name="Perotto S."/>
        </authorList>
    </citation>
    <scope>NUCLEOTIDE SEQUENCE [LARGE SCALE GENOMIC DNA]</scope>
    <source>
        <strain evidence="8 9">ATCC 22711</strain>
    </source>
</reference>
<dbReference type="PROSITE" id="PS50075">
    <property type="entry name" value="CARRIER"/>
    <property type="match status" value="5"/>
</dbReference>
<evidence type="ECO:0000256" key="6">
    <source>
        <dbReference type="SAM" id="MobiDB-lite"/>
    </source>
</evidence>
<evidence type="ECO:0000313" key="8">
    <source>
        <dbReference type="EMBL" id="PSS16759.1"/>
    </source>
</evidence>
<dbReference type="GO" id="GO:0016874">
    <property type="term" value="F:ligase activity"/>
    <property type="evidence" value="ECO:0007669"/>
    <property type="project" value="UniProtKB-KW"/>
</dbReference>
<dbReference type="Proteomes" id="UP000241818">
    <property type="component" value="Unassembled WGS sequence"/>
</dbReference>
<evidence type="ECO:0000256" key="5">
    <source>
        <dbReference type="ARBA" id="ARBA00029454"/>
    </source>
</evidence>
<feature type="compositionally biased region" description="Polar residues" evidence="6">
    <location>
        <begin position="3728"/>
        <end position="3741"/>
    </location>
</feature>
<dbReference type="GO" id="GO:0031169">
    <property type="term" value="P:ferrichrome biosynthetic process"/>
    <property type="evidence" value="ECO:0007669"/>
    <property type="project" value="UniProtKB-ARBA"/>
</dbReference>
<dbReference type="FunFam" id="3.30.300.30:FF:000015">
    <property type="entry name" value="Nonribosomal peptide synthase SidD"/>
    <property type="match status" value="1"/>
</dbReference>
<dbReference type="InterPro" id="IPR023213">
    <property type="entry name" value="CAT-like_dom_sf"/>
</dbReference>
<evidence type="ECO:0000256" key="4">
    <source>
        <dbReference type="ARBA" id="ARBA00022598"/>
    </source>
</evidence>